<proteinExistence type="predicted"/>
<dbReference type="Pfam" id="PF12804">
    <property type="entry name" value="NTP_transf_3"/>
    <property type="match status" value="1"/>
</dbReference>
<dbReference type="PANTHER" id="PTHR19136">
    <property type="entry name" value="MOLYBDENUM COFACTOR GUANYLYLTRANSFERASE"/>
    <property type="match status" value="1"/>
</dbReference>
<dbReference type="SUPFAM" id="SSF53448">
    <property type="entry name" value="Nucleotide-diphospho-sugar transferases"/>
    <property type="match status" value="1"/>
</dbReference>
<accession>A0A6J4H2T6</accession>
<dbReference type="EMBL" id="CADCTN010000004">
    <property type="protein sequence ID" value="CAA9211547.1"/>
    <property type="molecule type" value="Genomic_DNA"/>
</dbReference>
<feature type="compositionally biased region" description="Pro residues" evidence="2">
    <location>
        <begin position="195"/>
        <end position="206"/>
    </location>
</feature>
<protein>
    <submittedName>
        <fullName evidence="4">Molybdenum cofactor guanylyltransferase</fullName>
        <ecNumber evidence="4">2.7.7.77</ecNumber>
    </submittedName>
</protein>
<evidence type="ECO:0000259" key="3">
    <source>
        <dbReference type="Pfam" id="PF12804"/>
    </source>
</evidence>
<dbReference type="InterPro" id="IPR025877">
    <property type="entry name" value="MobA-like_NTP_Trfase"/>
</dbReference>
<organism evidence="4">
    <name type="scientific">uncultured Blastococcus sp</name>
    <dbReference type="NCBI Taxonomy" id="217144"/>
    <lineage>
        <taxon>Bacteria</taxon>
        <taxon>Bacillati</taxon>
        <taxon>Actinomycetota</taxon>
        <taxon>Actinomycetes</taxon>
        <taxon>Geodermatophilales</taxon>
        <taxon>Geodermatophilaceae</taxon>
        <taxon>Blastococcus</taxon>
        <taxon>environmental samples</taxon>
    </lineage>
</organism>
<keyword evidence="4" id="KW-0548">Nucleotidyltransferase</keyword>
<reference evidence="4" key="1">
    <citation type="submission" date="2020-02" db="EMBL/GenBank/DDBJ databases">
        <authorList>
            <person name="Meier V. D."/>
        </authorList>
    </citation>
    <scope>NUCLEOTIDE SEQUENCE</scope>
    <source>
        <strain evidence="4">AVDCRST_MAG52</strain>
    </source>
</reference>
<evidence type="ECO:0000256" key="1">
    <source>
        <dbReference type="ARBA" id="ARBA00022679"/>
    </source>
</evidence>
<dbReference type="Gene3D" id="3.90.550.10">
    <property type="entry name" value="Spore Coat Polysaccharide Biosynthesis Protein SpsA, Chain A"/>
    <property type="match status" value="1"/>
</dbReference>
<dbReference type="AlphaFoldDB" id="A0A6J4H2T6"/>
<gene>
    <name evidence="4" type="ORF">AVDCRST_MAG52-56</name>
</gene>
<feature type="domain" description="MobA-like NTP transferase" evidence="3">
    <location>
        <begin position="9"/>
        <end position="156"/>
    </location>
</feature>
<dbReference type="GO" id="GO:0061603">
    <property type="term" value="F:molybdenum cofactor guanylyltransferase activity"/>
    <property type="evidence" value="ECO:0007669"/>
    <property type="project" value="UniProtKB-EC"/>
</dbReference>
<evidence type="ECO:0000256" key="2">
    <source>
        <dbReference type="SAM" id="MobiDB-lite"/>
    </source>
</evidence>
<dbReference type="EC" id="2.7.7.77" evidence="4"/>
<dbReference type="PANTHER" id="PTHR19136:SF81">
    <property type="entry name" value="MOLYBDENUM COFACTOR GUANYLYLTRANSFERASE"/>
    <property type="match status" value="1"/>
</dbReference>
<keyword evidence="1 4" id="KW-0808">Transferase</keyword>
<name>A0A6J4H2T6_9ACTN</name>
<evidence type="ECO:0000313" key="4">
    <source>
        <dbReference type="EMBL" id="CAA9211547.1"/>
    </source>
</evidence>
<dbReference type="InterPro" id="IPR029044">
    <property type="entry name" value="Nucleotide-diphossugar_trans"/>
</dbReference>
<sequence>MDTLPPFTAVVLAGGRAARLGGQVKPQLLVGGRPILAAVLGAVAAAERRVVVGPPQPVPADVVLLREQPPGGGPVAAIRAGLAEVGTDVVVVVAGDLPFLTADVVEGLRQRLTRDGVMAVDDTGRDQYLLGAWRTTALRTALTAARGPMPLRRVLAPIAAARWRPDLAPGDRPPWLDCDTPADLARARAMADGHLPPPPPAPPPVRPVARPSLVPRFQEPRGPD</sequence>
<feature type="region of interest" description="Disordered" evidence="2">
    <location>
        <begin position="187"/>
        <end position="224"/>
    </location>
</feature>